<dbReference type="SUPFAM" id="SSF55874">
    <property type="entry name" value="ATPase domain of HSP90 chaperone/DNA topoisomerase II/histidine kinase"/>
    <property type="match status" value="1"/>
</dbReference>
<dbReference type="CDD" id="cd00082">
    <property type="entry name" value="HisKA"/>
    <property type="match status" value="1"/>
</dbReference>
<feature type="transmembrane region" description="Helical" evidence="8">
    <location>
        <begin position="6"/>
        <end position="27"/>
    </location>
</feature>
<evidence type="ECO:0000256" key="2">
    <source>
        <dbReference type="ARBA" id="ARBA00004370"/>
    </source>
</evidence>
<dbReference type="InterPro" id="IPR036890">
    <property type="entry name" value="HATPase_C_sf"/>
</dbReference>
<feature type="domain" description="HAMP" evidence="11">
    <location>
        <begin position="377"/>
        <end position="428"/>
    </location>
</feature>
<dbReference type="SMART" id="SM00388">
    <property type="entry name" value="HisKA"/>
    <property type="match status" value="1"/>
</dbReference>
<evidence type="ECO:0000256" key="3">
    <source>
        <dbReference type="ARBA" id="ARBA00012438"/>
    </source>
</evidence>
<feature type="domain" description="PAC" evidence="10">
    <location>
        <begin position="494"/>
        <end position="549"/>
    </location>
</feature>
<dbReference type="InterPro" id="IPR000014">
    <property type="entry name" value="PAS"/>
</dbReference>
<dbReference type="Gene3D" id="6.10.340.10">
    <property type="match status" value="1"/>
</dbReference>
<dbReference type="Proteomes" id="UP000290057">
    <property type="component" value="Chromosome"/>
</dbReference>
<proteinExistence type="predicted"/>
<dbReference type="SMART" id="SM00086">
    <property type="entry name" value="PAC"/>
    <property type="match status" value="2"/>
</dbReference>
<evidence type="ECO:0000256" key="8">
    <source>
        <dbReference type="SAM" id="Phobius"/>
    </source>
</evidence>
<keyword evidence="8" id="KW-0472">Membrane</keyword>
<name>A0A3T1CKX9_9SPHN</name>
<dbReference type="InterPro" id="IPR003660">
    <property type="entry name" value="HAMP_dom"/>
</dbReference>
<comment type="catalytic activity">
    <reaction evidence="1">
        <text>ATP + protein L-histidine = ADP + protein N-phospho-L-histidine.</text>
        <dbReference type="EC" id="2.7.13.3"/>
    </reaction>
</comment>
<dbReference type="InterPro" id="IPR050736">
    <property type="entry name" value="Sensor_HK_Regulatory"/>
</dbReference>
<dbReference type="InterPro" id="IPR036097">
    <property type="entry name" value="HisK_dim/P_sf"/>
</dbReference>
<feature type="domain" description="Histidine kinase" evidence="9">
    <location>
        <begin position="696"/>
        <end position="913"/>
    </location>
</feature>
<sequence length="1019" mass="110094">MSLSLRGLFIALPIVALIIGAMAWGIYSGSIDEDRAEAMREVGIANDAATGALERGISLITETEQKAVATMTAKLDRPGPTSLDEIFVPAADGAAHTRDELWSGARTAGAIRLSGVGGYLAPPQPTGERRAAILAAFETLRQMTNGLPSEIESLYFFSPANDLLIYAPRRPDELMFYRTAAADFDFQNAEFSRITSPEENPEGELSCTSLQTPLYDDSGDSWTTGCMLPIRIGGRHLGAWGISIPLDLLTDRLTPPPEDAFTIIVSADGKLIHHSGASQMESAELQANVDLATSGAPLLREVWAYVQGGIDERTLFSDDLDAYVSARALSAPEWVVLTVLPEEALSARAWSLAQRMIFVALTGALALGLILSAIFHRTVASRVSRLVARIDRVAAVEGVALEPDSNDELEQLEHAFDKMEDRLAMARSREQRSFDVLVNAAERYAMVLYDDHGQLVRASKGALDLFGERQLIHLGSEWGLTAEAAPELPAAAGSRPQPRIIKRQLANGREVWLEEFLIPLVDESGAPFGTAYIGHDITEAHEAQRAIKESLLFLELAQSSAHAGHFALDPETMDLSISTWLRERFGVPTDTLPLAQVAEFVHESRREETMAAIAHAIAAKSEFSFETLAIDADGKPVAVVVRGTAVFREGNENGQLAGFYGIIQDITEQKEAAEALLRARDEARAEARAKSDILAVISHEIRTPISGILGLIDQIRRERSESERSRALTLVEDSSEALLKTLDATLQRTRVEQERTDEEEEEFRPADLIERVAELFRPLARRKGLAIDVDAPARDCVMGQPARIQQILANFVSNAIKFTPTGRVSLSVMAPEPGSTDWTFTVEDTGGGIDPERMKTIFQPFAGSAPDTLGRASGSGLGLSITHDIARQLGGSVNASSSPGGGTRMRLVLPLAAAEKRSDEFAERGTIAIDLAQASLAIRIEVIAHEKGFTCVEPGQQPSPDLFVTDADTSATGRSDSGDGFTVRLIGSGPVERGADHLQATEPDLLELLPGLLDELADG</sequence>
<keyword evidence="13" id="KW-1185">Reference proteome</keyword>
<dbReference type="InterPro" id="IPR003594">
    <property type="entry name" value="HATPase_dom"/>
</dbReference>
<evidence type="ECO:0000259" key="9">
    <source>
        <dbReference type="PROSITE" id="PS50109"/>
    </source>
</evidence>
<evidence type="ECO:0000256" key="5">
    <source>
        <dbReference type="ARBA" id="ARBA00022679"/>
    </source>
</evidence>
<dbReference type="RefSeq" id="WP_130587075.1">
    <property type="nucleotide sequence ID" value="NZ_AP019389.1"/>
</dbReference>
<evidence type="ECO:0000256" key="6">
    <source>
        <dbReference type="ARBA" id="ARBA00022777"/>
    </source>
</evidence>
<dbReference type="Gene3D" id="1.10.287.130">
    <property type="match status" value="1"/>
</dbReference>
<organism evidence="12 13">
    <name type="scientific">Qipengyuania flava</name>
    <dbReference type="NCBI Taxonomy" id="192812"/>
    <lineage>
        <taxon>Bacteria</taxon>
        <taxon>Pseudomonadati</taxon>
        <taxon>Pseudomonadota</taxon>
        <taxon>Alphaproteobacteria</taxon>
        <taxon>Sphingomonadales</taxon>
        <taxon>Erythrobacteraceae</taxon>
        <taxon>Qipengyuania</taxon>
    </lineage>
</organism>
<accession>A0A3T1CKX9</accession>
<dbReference type="PROSITE" id="PS50885">
    <property type="entry name" value="HAMP"/>
    <property type="match status" value="1"/>
</dbReference>
<dbReference type="PRINTS" id="PR00344">
    <property type="entry name" value="BCTRLSENSOR"/>
</dbReference>
<evidence type="ECO:0000256" key="7">
    <source>
        <dbReference type="ARBA" id="ARBA00023012"/>
    </source>
</evidence>
<dbReference type="CDD" id="cd06225">
    <property type="entry name" value="HAMP"/>
    <property type="match status" value="1"/>
</dbReference>
<comment type="subcellular location">
    <subcellularLocation>
        <location evidence="2">Membrane</location>
    </subcellularLocation>
</comment>
<dbReference type="InterPro" id="IPR003661">
    <property type="entry name" value="HisK_dim/P_dom"/>
</dbReference>
<dbReference type="InterPro" id="IPR000700">
    <property type="entry name" value="PAS-assoc_C"/>
</dbReference>
<dbReference type="InterPro" id="IPR005467">
    <property type="entry name" value="His_kinase_dom"/>
</dbReference>
<feature type="domain" description="PAC" evidence="10">
    <location>
        <begin position="623"/>
        <end position="678"/>
    </location>
</feature>
<dbReference type="EC" id="2.7.13.3" evidence="3"/>
<keyword evidence="7" id="KW-0902">Two-component regulatory system</keyword>
<dbReference type="Pfam" id="PF00512">
    <property type="entry name" value="HisKA"/>
    <property type="match status" value="1"/>
</dbReference>
<keyword evidence="8" id="KW-1133">Transmembrane helix</keyword>
<dbReference type="SUPFAM" id="SSF55785">
    <property type="entry name" value="PYP-like sensor domain (PAS domain)"/>
    <property type="match status" value="2"/>
</dbReference>
<dbReference type="PROSITE" id="PS50113">
    <property type="entry name" value="PAC"/>
    <property type="match status" value="2"/>
</dbReference>
<dbReference type="Pfam" id="PF08448">
    <property type="entry name" value="PAS_4"/>
    <property type="match status" value="1"/>
</dbReference>
<dbReference type="SMART" id="SM00304">
    <property type="entry name" value="HAMP"/>
    <property type="match status" value="1"/>
</dbReference>
<dbReference type="SUPFAM" id="SSF47384">
    <property type="entry name" value="Homodimeric domain of signal transducing histidine kinase"/>
    <property type="match status" value="1"/>
</dbReference>
<keyword evidence="5" id="KW-0808">Transferase</keyword>
<dbReference type="GO" id="GO:0016020">
    <property type="term" value="C:membrane"/>
    <property type="evidence" value="ECO:0007669"/>
    <property type="project" value="UniProtKB-SubCell"/>
</dbReference>
<dbReference type="GO" id="GO:0000155">
    <property type="term" value="F:phosphorelay sensor kinase activity"/>
    <property type="evidence" value="ECO:0007669"/>
    <property type="project" value="InterPro"/>
</dbReference>
<protein>
    <recommendedName>
        <fullName evidence="3">histidine kinase</fullName>
        <ecNumber evidence="3">2.7.13.3</ecNumber>
    </recommendedName>
</protein>
<evidence type="ECO:0000259" key="11">
    <source>
        <dbReference type="PROSITE" id="PS50885"/>
    </source>
</evidence>
<dbReference type="AlphaFoldDB" id="A0A3T1CKX9"/>
<dbReference type="Gene3D" id="3.30.565.10">
    <property type="entry name" value="Histidine kinase-like ATPase, C-terminal domain"/>
    <property type="match status" value="1"/>
</dbReference>
<feature type="transmembrane region" description="Helical" evidence="8">
    <location>
        <begin position="356"/>
        <end position="375"/>
    </location>
</feature>
<keyword evidence="4" id="KW-0597">Phosphoprotein</keyword>
<dbReference type="NCBIfam" id="TIGR00229">
    <property type="entry name" value="sensory_box"/>
    <property type="match status" value="1"/>
</dbReference>
<dbReference type="SMART" id="SM00387">
    <property type="entry name" value="HATPase_c"/>
    <property type="match status" value="1"/>
</dbReference>
<dbReference type="InterPro" id="IPR035965">
    <property type="entry name" value="PAS-like_dom_sf"/>
</dbReference>
<evidence type="ECO:0000313" key="13">
    <source>
        <dbReference type="Proteomes" id="UP000290057"/>
    </source>
</evidence>
<evidence type="ECO:0000256" key="4">
    <source>
        <dbReference type="ARBA" id="ARBA00022553"/>
    </source>
</evidence>
<evidence type="ECO:0000256" key="1">
    <source>
        <dbReference type="ARBA" id="ARBA00000085"/>
    </source>
</evidence>
<dbReference type="Pfam" id="PF13426">
    <property type="entry name" value="PAS_9"/>
    <property type="match status" value="1"/>
</dbReference>
<gene>
    <name evidence="12" type="ORF">EKJ_24960</name>
</gene>
<keyword evidence="6" id="KW-0418">Kinase</keyword>
<dbReference type="InterPro" id="IPR004358">
    <property type="entry name" value="Sig_transdc_His_kin-like_C"/>
</dbReference>
<dbReference type="EMBL" id="AP019389">
    <property type="protein sequence ID" value="BBI21649.1"/>
    <property type="molecule type" value="Genomic_DNA"/>
</dbReference>
<dbReference type="InterPro" id="IPR013656">
    <property type="entry name" value="PAS_4"/>
</dbReference>
<dbReference type="PANTHER" id="PTHR43711:SF1">
    <property type="entry name" value="HISTIDINE KINASE 1"/>
    <property type="match status" value="1"/>
</dbReference>
<dbReference type="PROSITE" id="PS50109">
    <property type="entry name" value="HIS_KIN"/>
    <property type="match status" value="1"/>
</dbReference>
<keyword evidence="8" id="KW-0812">Transmembrane</keyword>
<dbReference type="Gene3D" id="3.30.450.20">
    <property type="entry name" value="PAS domain"/>
    <property type="match status" value="2"/>
</dbReference>
<evidence type="ECO:0000259" key="10">
    <source>
        <dbReference type="PROSITE" id="PS50113"/>
    </source>
</evidence>
<reference evidence="12 13" key="1">
    <citation type="submission" date="2019-01" db="EMBL/GenBank/DDBJ databases">
        <title>Complete genome sequence of Erythrobacter flavus KJ5.</title>
        <authorList>
            <person name="Kanesaki Y."/>
            <person name="Brotosudarmo T."/>
            <person name="Moriuchi R."/>
            <person name="Awai K."/>
        </authorList>
    </citation>
    <scope>NUCLEOTIDE SEQUENCE [LARGE SCALE GENOMIC DNA]</scope>
    <source>
        <strain evidence="12 13">KJ5</strain>
    </source>
</reference>
<dbReference type="PANTHER" id="PTHR43711">
    <property type="entry name" value="TWO-COMPONENT HISTIDINE KINASE"/>
    <property type="match status" value="1"/>
</dbReference>
<dbReference type="InterPro" id="IPR001610">
    <property type="entry name" value="PAC"/>
</dbReference>
<dbReference type="Pfam" id="PF02518">
    <property type="entry name" value="HATPase_c"/>
    <property type="match status" value="1"/>
</dbReference>
<evidence type="ECO:0000313" key="12">
    <source>
        <dbReference type="EMBL" id="BBI21649.1"/>
    </source>
</evidence>